<evidence type="ECO:0000256" key="8">
    <source>
        <dbReference type="ARBA" id="ARBA00022840"/>
    </source>
</evidence>
<dbReference type="InterPro" id="IPR025966">
    <property type="entry name" value="OppC_N"/>
</dbReference>
<evidence type="ECO:0000256" key="7">
    <source>
        <dbReference type="ARBA" id="ARBA00022741"/>
    </source>
</evidence>
<comment type="caution">
    <text evidence="14">The sequence shown here is derived from an EMBL/GenBank/DDBJ whole genome shotgun (WGS) entry which is preliminary data.</text>
</comment>
<dbReference type="Proteomes" id="UP000194464">
    <property type="component" value="Unassembled WGS sequence"/>
</dbReference>
<dbReference type="PROSITE" id="PS00211">
    <property type="entry name" value="ABC_TRANSPORTER_1"/>
    <property type="match status" value="1"/>
</dbReference>
<dbReference type="PANTHER" id="PTHR43297:SF2">
    <property type="entry name" value="DIPEPTIDE TRANSPORT ATP-BINDING PROTEIN DPPD"/>
    <property type="match status" value="1"/>
</dbReference>
<dbReference type="Pfam" id="PF08352">
    <property type="entry name" value="oligo_HPY"/>
    <property type="match status" value="1"/>
</dbReference>
<dbReference type="Pfam" id="PF00005">
    <property type="entry name" value="ABC_tran"/>
    <property type="match status" value="1"/>
</dbReference>
<feature type="transmembrane region" description="Helical" evidence="11">
    <location>
        <begin position="137"/>
        <end position="155"/>
    </location>
</feature>
<keyword evidence="10 11" id="KW-0472">Membrane</keyword>
<evidence type="ECO:0000256" key="4">
    <source>
        <dbReference type="ARBA" id="ARBA00022448"/>
    </source>
</evidence>
<feature type="domain" description="ABC transporter" evidence="12">
    <location>
        <begin position="301"/>
        <end position="549"/>
    </location>
</feature>
<evidence type="ECO:0000256" key="2">
    <source>
        <dbReference type="ARBA" id="ARBA00004202"/>
    </source>
</evidence>
<dbReference type="Gene3D" id="3.40.50.300">
    <property type="entry name" value="P-loop containing nucleotide triphosphate hydrolases"/>
    <property type="match status" value="1"/>
</dbReference>
<evidence type="ECO:0000256" key="3">
    <source>
        <dbReference type="ARBA" id="ARBA00005417"/>
    </source>
</evidence>
<dbReference type="RefSeq" id="WP_086474239.1">
    <property type="nucleotide sequence ID" value="NZ_FXWJ01000003.1"/>
</dbReference>
<dbReference type="Gene3D" id="1.10.3720.10">
    <property type="entry name" value="MetI-like"/>
    <property type="match status" value="1"/>
</dbReference>
<dbReference type="InterPro" id="IPR035906">
    <property type="entry name" value="MetI-like_sf"/>
</dbReference>
<evidence type="ECO:0000256" key="1">
    <source>
        <dbReference type="ARBA" id="ARBA00004141"/>
    </source>
</evidence>
<organism evidence="14 15">
    <name type="scientific">Plantibacter elymi</name>
    <name type="common">nom. nud.</name>
    <dbReference type="NCBI Taxonomy" id="199708"/>
    <lineage>
        <taxon>Bacteria</taxon>
        <taxon>Bacillati</taxon>
        <taxon>Actinomycetota</taxon>
        <taxon>Actinomycetes</taxon>
        <taxon>Micrococcales</taxon>
        <taxon>Microbacteriaceae</taxon>
        <taxon>Plantibacter</taxon>
    </lineage>
</organism>
<dbReference type="EMBL" id="FXWJ01000003">
    <property type="protein sequence ID" value="SMQ71187.1"/>
    <property type="molecule type" value="Genomic_DNA"/>
</dbReference>
<evidence type="ECO:0000313" key="15">
    <source>
        <dbReference type="Proteomes" id="UP000194464"/>
    </source>
</evidence>
<feature type="transmembrane region" description="Helical" evidence="11">
    <location>
        <begin position="112"/>
        <end position="131"/>
    </location>
</feature>
<feature type="transmembrane region" description="Helical" evidence="11">
    <location>
        <begin position="239"/>
        <end position="261"/>
    </location>
</feature>
<accession>A0ABY1RER5</accession>
<keyword evidence="6 11" id="KW-0812">Transmembrane</keyword>
<keyword evidence="4 11" id="KW-0813">Transport</keyword>
<keyword evidence="5" id="KW-1003">Cell membrane</keyword>
<feature type="domain" description="ABC transmembrane type-1" evidence="13">
    <location>
        <begin position="73"/>
        <end position="262"/>
    </location>
</feature>
<dbReference type="PROSITE" id="PS51257">
    <property type="entry name" value="PROKAR_LIPOPROTEIN"/>
    <property type="match status" value="1"/>
</dbReference>
<comment type="similarity">
    <text evidence="11">Belongs to the binding-protein-dependent transport system permease family.</text>
</comment>
<dbReference type="SUPFAM" id="SSF161098">
    <property type="entry name" value="MetI-like"/>
    <property type="match status" value="1"/>
</dbReference>
<name>A0ABY1RER5_9MICO</name>
<evidence type="ECO:0000256" key="5">
    <source>
        <dbReference type="ARBA" id="ARBA00022475"/>
    </source>
</evidence>
<dbReference type="Pfam" id="PF00528">
    <property type="entry name" value="BPD_transp_1"/>
    <property type="match status" value="1"/>
</dbReference>
<gene>
    <name evidence="14" type="ORF">SAMN06295909_2479</name>
</gene>
<dbReference type="InterPro" id="IPR017871">
    <property type="entry name" value="ABC_transporter-like_CS"/>
</dbReference>
<dbReference type="SMART" id="SM00382">
    <property type="entry name" value="AAA"/>
    <property type="match status" value="1"/>
</dbReference>
<evidence type="ECO:0000259" key="12">
    <source>
        <dbReference type="PROSITE" id="PS50893"/>
    </source>
</evidence>
<dbReference type="CDD" id="cd03257">
    <property type="entry name" value="ABC_NikE_OppD_transporters"/>
    <property type="match status" value="1"/>
</dbReference>
<evidence type="ECO:0000256" key="11">
    <source>
        <dbReference type="RuleBase" id="RU363032"/>
    </source>
</evidence>
<evidence type="ECO:0000256" key="9">
    <source>
        <dbReference type="ARBA" id="ARBA00022989"/>
    </source>
</evidence>
<comment type="similarity">
    <text evidence="3">Belongs to the ABC transporter superfamily.</text>
</comment>
<dbReference type="InterPro" id="IPR000515">
    <property type="entry name" value="MetI-like"/>
</dbReference>
<dbReference type="PANTHER" id="PTHR43297">
    <property type="entry name" value="OLIGOPEPTIDE TRANSPORT ATP-BINDING PROTEIN APPD"/>
    <property type="match status" value="1"/>
</dbReference>
<keyword evidence="8" id="KW-0067">ATP-binding</keyword>
<evidence type="ECO:0000256" key="10">
    <source>
        <dbReference type="ARBA" id="ARBA00023136"/>
    </source>
</evidence>
<feature type="transmembrane region" description="Helical" evidence="11">
    <location>
        <begin position="75"/>
        <end position="100"/>
    </location>
</feature>
<dbReference type="PROSITE" id="PS50928">
    <property type="entry name" value="ABC_TM1"/>
    <property type="match status" value="1"/>
</dbReference>
<dbReference type="CDD" id="cd06261">
    <property type="entry name" value="TM_PBP2"/>
    <property type="match status" value="1"/>
</dbReference>
<sequence length="620" mass="65426">MNPVRTFLRKPVAVVAFVFLTVTVLACVFASKLAPFDPIAQDLGSANSLPTAEHPLGADTLGRDLLSRLLYGGQVTLSGALIAVLVFTVLGLTLGMIAGYVRGLIDVVLTKVVEVLFAVPVIIILLVVLSVFSQNLVVAMVTLGVLGFGGLFRVVRATTIAAAGELYVKAARASGLRHGAILWRHILPNLWGPVIVQVSLFAASAVLVESGLAFLGFSVKAPDPSWGSMISEASQALSRYPWLLVPPGATIALVVLCLGLIGDGVRDAIAREGRSRGRSVGAITIPDRDVPAASRSALLSVRNLSVGFGRGNDTTVVVRNVNFDVKRGEALGIVGESGSGKTVTARALIGLLGDGGRPLGGSITFDGSELGTLGKSALARLRGSGIGLIPQEPMNTLDPVFTIGSQLREVIRRHDKTPGRATHERAVELLELVGLPDPETVLRKYPHELSGGMAQRIGIALALAGRPKLLIADEPTTALDVTVQQQILDLLVELRARFGMALVLVTHDWGVLADVCDRAVVMYAGEVVEEATVVDLYERPLHPYTRALIAANPHGAEPGVPLPSIPGQVPAPVAWPAGCHFASRCPLALDACREAPIAMAHPEHDRRSRCIRIDALEEAS</sequence>
<keyword evidence="9 11" id="KW-1133">Transmembrane helix</keyword>
<evidence type="ECO:0000259" key="13">
    <source>
        <dbReference type="PROSITE" id="PS50928"/>
    </source>
</evidence>
<protein>
    <submittedName>
        <fullName evidence="14">Peptide/nickel transport system permease protein</fullName>
    </submittedName>
</protein>
<evidence type="ECO:0000313" key="14">
    <source>
        <dbReference type="EMBL" id="SMQ71187.1"/>
    </source>
</evidence>
<reference evidence="14 15" key="1">
    <citation type="submission" date="2017-04" db="EMBL/GenBank/DDBJ databases">
        <authorList>
            <person name="Varghese N."/>
            <person name="Submissions S."/>
        </authorList>
    </citation>
    <scope>NUCLEOTIDE SEQUENCE [LARGE SCALE GENOMIC DNA]</scope>
    <source>
        <strain evidence="14 15">VKM Ac-1784</strain>
    </source>
</reference>
<keyword evidence="15" id="KW-1185">Reference proteome</keyword>
<keyword evidence="7" id="KW-0547">Nucleotide-binding</keyword>
<dbReference type="Pfam" id="PF12911">
    <property type="entry name" value="OppC_N"/>
    <property type="match status" value="1"/>
</dbReference>
<evidence type="ECO:0000256" key="6">
    <source>
        <dbReference type="ARBA" id="ARBA00022692"/>
    </source>
</evidence>
<dbReference type="NCBIfam" id="TIGR01727">
    <property type="entry name" value="oligo_HPY"/>
    <property type="match status" value="1"/>
</dbReference>
<comment type="subcellular location">
    <subcellularLocation>
        <location evidence="11">Cell membrane</location>
        <topology evidence="11">Multi-pass membrane protein</topology>
    </subcellularLocation>
    <subcellularLocation>
        <location evidence="2">Cell membrane</location>
        <topology evidence="2">Peripheral membrane protein</topology>
    </subcellularLocation>
    <subcellularLocation>
        <location evidence="1">Membrane</location>
        <topology evidence="1">Multi-pass membrane protein</topology>
    </subcellularLocation>
</comment>
<dbReference type="InterPro" id="IPR050388">
    <property type="entry name" value="ABC_Ni/Peptide_Import"/>
</dbReference>
<dbReference type="InterPro" id="IPR003593">
    <property type="entry name" value="AAA+_ATPase"/>
</dbReference>
<proteinExistence type="inferred from homology"/>
<dbReference type="PROSITE" id="PS50893">
    <property type="entry name" value="ABC_TRANSPORTER_2"/>
    <property type="match status" value="1"/>
</dbReference>
<dbReference type="SUPFAM" id="SSF52540">
    <property type="entry name" value="P-loop containing nucleoside triphosphate hydrolases"/>
    <property type="match status" value="1"/>
</dbReference>
<dbReference type="InterPro" id="IPR013563">
    <property type="entry name" value="Oligopep_ABC_C"/>
</dbReference>
<dbReference type="InterPro" id="IPR027417">
    <property type="entry name" value="P-loop_NTPase"/>
</dbReference>
<dbReference type="InterPro" id="IPR003439">
    <property type="entry name" value="ABC_transporter-like_ATP-bd"/>
</dbReference>